<dbReference type="EMBL" id="AF441442">
    <property type="protein sequence ID" value="AAL50650.1"/>
    <property type="molecule type" value="Genomic_DNA"/>
</dbReference>
<dbReference type="AlphaFoldDB" id="Q8VRI9"/>
<protein>
    <submittedName>
        <fullName evidence="1">Uncharacterized protein</fullName>
    </submittedName>
</protein>
<reference evidence="1" key="1">
    <citation type="submission" date="2001-10" db="EMBL/GenBank/DDBJ databases">
        <title>The Apoquinoprotein Glucose Dehydrogenase Of Serratia marcescens.</title>
        <authorList>
            <person name="Goldstein A.H."/>
            <person name="Krishnaraj P.U."/>
        </authorList>
    </citation>
    <scope>NUCLEOTIDE SEQUENCE</scope>
    <source>
        <strain evidence="1">ER2</strain>
    </source>
</reference>
<accession>Q8VRI9</accession>
<name>Q8VRI9_SERMA</name>
<proteinExistence type="predicted"/>
<evidence type="ECO:0000313" key="1">
    <source>
        <dbReference type="EMBL" id="AAL50650.1"/>
    </source>
</evidence>
<organism evidence="1">
    <name type="scientific">Serratia marcescens</name>
    <dbReference type="NCBI Taxonomy" id="615"/>
    <lineage>
        <taxon>Bacteria</taxon>
        <taxon>Pseudomonadati</taxon>
        <taxon>Pseudomonadota</taxon>
        <taxon>Gammaproteobacteria</taxon>
        <taxon>Enterobacterales</taxon>
        <taxon>Yersiniaceae</taxon>
        <taxon>Serratia</taxon>
    </lineage>
</organism>
<sequence>MQTPVQRKLLIQRQLQAAPPGFAGVGVAGAPTAAFRHHQLVVGIGLEQGGAHQAVAEAQFAAQFDGVAGGRLQADVQAGLAVGAVGEFVDGRGFKAAAGGEINVPRRIDFIVERTHRQPLVVAFAAAVVAVARRDVVVGRVEADRAVAQAGVQRPVRRQLPGGLQVRIQVPDAVFLVAPLVAFLAVVHCAVSQNKVFKPLPAFGHGFIIQTTDQCYR</sequence>